<dbReference type="PRINTS" id="PR00039">
    <property type="entry name" value="HTHLYSR"/>
</dbReference>
<dbReference type="Pfam" id="PF03466">
    <property type="entry name" value="LysR_substrate"/>
    <property type="match status" value="1"/>
</dbReference>
<evidence type="ECO:0000256" key="3">
    <source>
        <dbReference type="ARBA" id="ARBA00023125"/>
    </source>
</evidence>
<evidence type="ECO:0000256" key="1">
    <source>
        <dbReference type="ARBA" id="ARBA00009437"/>
    </source>
</evidence>
<dbReference type="InterPro" id="IPR005119">
    <property type="entry name" value="LysR_subst-bd"/>
</dbReference>
<dbReference type="InterPro" id="IPR000847">
    <property type="entry name" value="LysR_HTH_N"/>
</dbReference>
<evidence type="ECO:0000313" key="7">
    <source>
        <dbReference type="Proteomes" id="UP000262073"/>
    </source>
</evidence>
<keyword evidence="4" id="KW-0804">Transcription</keyword>
<evidence type="ECO:0000256" key="2">
    <source>
        <dbReference type="ARBA" id="ARBA00023015"/>
    </source>
</evidence>
<dbReference type="EMBL" id="CP031769">
    <property type="protein sequence ID" value="AXR08339.1"/>
    <property type="molecule type" value="Genomic_DNA"/>
</dbReference>
<evidence type="ECO:0000313" key="6">
    <source>
        <dbReference type="EMBL" id="AXR08339.1"/>
    </source>
</evidence>
<dbReference type="PROSITE" id="PS50931">
    <property type="entry name" value="HTH_LYSR"/>
    <property type="match status" value="1"/>
</dbReference>
<sequence>MSHLTQLKTFVEVYRCGNITRAAANLQMSQPAVTSHIQTMETVIGKELFIRQARGVEPTSVAHDLALQVSSHIDILEQKVASIRSRAATVFGTLNLAGPAEYLSFVAGPQLANLLQAQKVNLVIHTGNKNNTYSLLENATAELAITASAPDASRYEWQILDRETLLLVMNRVEGRALAGQPLSAELLSQYKVVAYDEQLPLIRHYFHAVFNATCNSQVTAVCPDIRALASIVRSGIGYTVLPDYLCKDAIRAGELIELGEPGPQNNVYLVWKKGALKHPRVAFAKDVIMAFANINYLTGTS</sequence>
<dbReference type="PANTHER" id="PTHR30126:SF39">
    <property type="entry name" value="HTH-TYPE TRANSCRIPTIONAL REGULATOR CYSL"/>
    <property type="match status" value="1"/>
</dbReference>
<dbReference type="OrthoDB" id="646694at2"/>
<dbReference type="Gene3D" id="3.40.190.10">
    <property type="entry name" value="Periplasmic binding protein-like II"/>
    <property type="match status" value="2"/>
</dbReference>
<dbReference type="GO" id="GO:0000976">
    <property type="term" value="F:transcription cis-regulatory region binding"/>
    <property type="evidence" value="ECO:0007669"/>
    <property type="project" value="TreeGrafter"/>
</dbReference>
<dbReference type="Gene3D" id="1.10.10.10">
    <property type="entry name" value="Winged helix-like DNA-binding domain superfamily/Winged helix DNA-binding domain"/>
    <property type="match status" value="1"/>
</dbReference>
<dbReference type="InterPro" id="IPR036390">
    <property type="entry name" value="WH_DNA-bd_sf"/>
</dbReference>
<organism evidence="6 7">
    <name type="scientific">Salinimonas sediminis</name>
    <dbReference type="NCBI Taxonomy" id="2303538"/>
    <lineage>
        <taxon>Bacteria</taxon>
        <taxon>Pseudomonadati</taxon>
        <taxon>Pseudomonadota</taxon>
        <taxon>Gammaproteobacteria</taxon>
        <taxon>Alteromonadales</taxon>
        <taxon>Alteromonadaceae</taxon>
        <taxon>Alteromonas/Salinimonas group</taxon>
        <taxon>Salinimonas</taxon>
    </lineage>
</organism>
<dbReference type="Proteomes" id="UP000262073">
    <property type="component" value="Chromosome"/>
</dbReference>
<dbReference type="PANTHER" id="PTHR30126">
    <property type="entry name" value="HTH-TYPE TRANSCRIPTIONAL REGULATOR"/>
    <property type="match status" value="1"/>
</dbReference>
<comment type="similarity">
    <text evidence="1">Belongs to the LysR transcriptional regulatory family.</text>
</comment>
<keyword evidence="3" id="KW-0238">DNA-binding</keyword>
<evidence type="ECO:0000259" key="5">
    <source>
        <dbReference type="PROSITE" id="PS50931"/>
    </source>
</evidence>
<reference evidence="6 7" key="1">
    <citation type="submission" date="2018-08" db="EMBL/GenBank/DDBJ databases">
        <title>Salinimonas sediminis sp. nov., a piezophilic bacterium isolated from a deep-sea sediment sample from the New Britain Trench.</title>
        <authorList>
            <person name="Cao J."/>
        </authorList>
    </citation>
    <scope>NUCLEOTIDE SEQUENCE [LARGE SCALE GENOMIC DNA]</scope>
    <source>
        <strain evidence="6 7">N102</strain>
    </source>
</reference>
<protein>
    <submittedName>
        <fullName evidence="6">LysR family transcriptional regulator</fullName>
    </submittedName>
</protein>
<dbReference type="AlphaFoldDB" id="A0A346NS32"/>
<feature type="domain" description="HTH lysR-type" evidence="5">
    <location>
        <begin position="1"/>
        <end position="59"/>
    </location>
</feature>
<gene>
    <name evidence="6" type="ORF">D0Y50_00760</name>
</gene>
<dbReference type="KEGG" id="salm:D0Y50_00760"/>
<dbReference type="InterPro" id="IPR036388">
    <property type="entry name" value="WH-like_DNA-bd_sf"/>
</dbReference>
<name>A0A346NS32_9ALTE</name>
<dbReference type="Pfam" id="PF00126">
    <property type="entry name" value="HTH_1"/>
    <property type="match status" value="1"/>
</dbReference>
<accession>A0A346NS32</accession>
<dbReference type="RefSeq" id="WP_108567813.1">
    <property type="nucleotide sequence ID" value="NZ_CP031769.1"/>
</dbReference>
<dbReference type="CDD" id="cd05466">
    <property type="entry name" value="PBP2_LTTR_substrate"/>
    <property type="match status" value="1"/>
</dbReference>
<keyword evidence="7" id="KW-1185">Reference proteome</keyword>
<proteinExistence type="inferred from homology"/>
<evidence type="ECO:0000256" key="4">
    <source>
        <dbReference type="ARBA" id="ARBA00023163"/>
    </source>
</evidence>
<dbReference type="GO" id="GO:0003700">
    <property type="term" value="F:DNA-binding transcription factor activity"/>
    <property type="evidence" value="ECO:0007669"/>
    <property type="project" value="InterPro"/>
</dbReference>
<keyword evidence="2" id="KW-0805">Transcription regulation</keyword>
<dbReference type="SUPFAM" id="SSF53850">
    <property type="entry name" value="Periplasmic binding protein-like II"/>
    <property type="match status" value="1"/>
</dbReference>
<dbReference type="SUPFAM" id="SSF46785">
    <property type="entry name" value="Winged helix' DNA-binding domain"/>
    <property type="match status" value="1"/>
</dbReference>